<feature type="domain" description="HTH marR-type" evidence="2">
    <location>
        <begin position="12"/>
        <end position="144"/>
    </location>
</feature>
<sequence>MSEKAPESVELNELPAWAVVQAYHALSRELYELFAGHGLTPVQFGVLAQLAESPGLLQAELARRVLVRPQSMTAIIGDLVERGLLRREGTGGRGRPVPVRITAEGRTVLAVAAHAMREFNAPDNLGLASYEAGMLTALLHRLTAARRTRASGDGNRRLPGTEPARETP</sequence>
<dbReference type="PANTHER" id="PTHR33164:SF43">
    <property type="entry name" value="HTH-TYPE TRANSCRIPTIONAL REPRESSOR YETL"/>
    <property type="match status" value="1"/>
</dbReference>
<dbReference type="AlphaFoldDB" id="A0A7K3QWS9"/>
<protein>
    <submittedName>
        <fullName evidence="3">Winged helix-turn-helix transcriptional regulator</fullName>
    </submittedName>
</protein>
<dbReference type="Gene3D" id="1.10.10.10">
    <property type="entry name" value="Winged helix-like DNA-binding domain superfamily/Winged helix DNA-binding domain"/>
    <property type="match status" value="1"/>
</dbReference>
<evidence type="ECO:0000259" key="2">
    <source>
        <dbReference type="PROSITE" id="PS50995"/>
    </source>
</evidence>
<dbReference type="EMBL" id="JAAGMR010000247">
    <property type="protein sequence ID" value="NEB94348.1"/>
    <property type="molecule type" value="Genomic_DNA"/>
</dbReference>
<dbReference type="PROSITE" id="PS50995">
    <property type="entry name" value="HTH_MARR_2"/>
    <property type="match status" value="1"/>
</dbReference>
<dbReference type="PANTHER" id="PTHR33164">
    <property type="entry name" value="TRANSCRIPTIONAL REGULATOR, MARR FAMILY"/>
    <property type="match status" value="1"/>
</dbReference>
<comment type="caution">
    <text evidence="3">The sequence shown here is derived from an EMBL/GenBank/DDBJ whole genome shotgun (WGS) entry which is preliminary data.</text>
</comment>
<proteinExistence type="predicted"/>
<dbReference type="GO" id="GO:0003700">
    <property type="term" value="F:DNA-binding transcription factor activity"/>
    <property type="evidence" value="ECO:0007669"/>
    <property type="project" value="InterPro"/>
</dbReference>
<evidence type="ECO:0000256" key="1">
    <source>
        <dbReference type="SAM" id="MobiDB-lite"/>
    </source>
</evidence>
<dbReference type="InterPro" id="IPR036390">
    <property type="entry name" value="WH_DNA-bd_sf"/>
</dbReference>
<organism evidence="3 4">
    <name type="scientific">Streptomyces bauhiniae</name>
    <dbReference type="NCBI Taxonomy" id="2340725"/>
    <lineage>
        <taxon>Bacteria</taxon>
        <taxon>Bacillati</taxon>
        <taxon>Actinomycetota</taxon>
        <taxon>Actinomycetes</taxon>
        <taxon>Kitasatosporales</taxon>
        <taxon>Streptomycetaceae</taxon>
        <taxon>Streptomyces</taxon>
    </lineage>
</organism>
<dbReference type="Pfam" id="PF12802">
    <property type="entry name" value="MarR_2"/>
    <property type="match status" value="1"/>
</dbReference>
<name>A0A7K3QWS9_9ACTN</name>
<evidence type="ECO:0000313" key="3">
    <source>
        <dbReference type="EMBL" id="NEB94348.1"/>
    </source>
</evidence>
<dbReference type="Proteomes" id="UP000470520">
    <property type="component" value="Unassembled WGS sequence"/>
</dbReference>
<evidence type="ECO:0000313" key="4">
    <source>
        <dbReference type="Proteomes" id="UP000470520"/>
    </source>
</evidence>
<dbReference type="InterPro" id="IPR039422">
    <property type="entry name" value="MarR/SlyA-like"/>
</dbReference>
<feature type="region of interest" description="Disordered" evidence="1">
    <location>
        <begin position="146"/>
        <end position="168"/>
    </location>
</feature>
<dbReference type="InterPro" id="IPR036388">
    <property type="entry name" value="WH-like_DNA-bd_sf"/>
</dbReference>
<dbReference type="RefSeq" id="WP_164191455.1">
    <property type="nucleotide sequence ID" value="NZ_JAAGMR010000247.1"/>
</dbReference>
<dbReference type="SUPFAM" id="SSF46785">
    <property type="entry name" value="Winged helix' DNA-binding domain"/>
    <property type="match status" value="1"/>
</dbReference>
<dbReference type="GO" id="GO:0006950">
    <property type="term" value="P:response to stress"/>
    <property type="evidence" value="ECO:0007669"/>
    <property type="project" value="TreeGrafter"/>
</dbReference>
<dbReference type="InterPro" id="IPR000835">
    <property type="entry name" value="HTH_MarR-typ"/>
</dbReference>
<accession>A0A7K3QWS9</accession>
<gene>
    <name evidence="3" type="ORF">G3I21_22140</name>
</gene>
<reference evidence="3 4" key="1">
    <citation type="submission" date="2020-01" db="EMBL/GenBank/DDBJ databases">
        <title>Insect and environment-associated Actinomycetes.</title>
        <authorList>
            <person name="Currrie C."/>
            <person name="Chevrette M."/>
            <person name="Carlson C."/>
            <person name="Stubbendieck R."/>
            <person name="Wendt-Pienkowski E."/>
        </authorList>
    </citation>
    <scope>NUCLEOTIDE SEQUENCE [LARGE SCALE GENOMIC DNA]</scope>
    <source>
        <strain evidence="3 4">SID7754</strain>
    </source>
</reference>
<dbReference type="SMART" id="SM00347">
    <property type="entry name" value="HTH_MARR"/>
    <property type="match status" value="1"/>
</dbReference>